<organism evidence="2 3">
    <name type="scientific">Pholiota conissans</name>
    <dbReference type="NCBI Taxonomy" id="109636"/>
    <lineage>
        <taxon>Eukaryota</taxon>
        <taxon>Fungi</taxon>
        <taxon>Dikarya</taxon>
        <taxon>Basidiomycota</taxon>
        <taxon>Agaricomycotina</taxon>
        <taxon>Agaricomycetes</taxon>
        <taxon>Agaricomycetidae</taxon>
        <taxon>Agaricales</taxon>
        <taxon>Agaricineae</taxon>
        <taxon>Strophariaceae</taxon>
        <taxon>Pholiota</taxon>
    </lineage>
</organism>
<accession>A0A9P5YME8</accession>
<dbReference type="AlphaFoldDB" id="A0A9P5YME8"/>
<dbReference type="EMBL" id="MU156123">
    <property type="protein sequence ID" value="KAF9470255.1"/>
    <property type="molecule type" value="Genomic_DNA"/>
</dbReference>
<keyword evidence="3" id="KW-1185">Reference proteome</keyword>
<gene>
    <name evidence="2" type="ORF">BDN70DRAFT_889188</name>
</gene>
<feature type="compositionally biased region" description="Pro residues" evidence="1">
    <location>
        <begin position="77"/>
        <end position="95"/>
    </location>
</feature>
<reference evidence="2" key="1">
    <citation type="submission" date="2020-11" db="EMBL/GenBank/DDBJ databases">
        <authorList>
            <consortium name="DOE Joint Genome Institute"/>
            <person name="Ahrendt S."/>
            <person name="Riley R."/>
            <person name="Andreopoulos W."/>
            <person name="Labutti K."/>
            <person name="Pangilinan J."/>
            <person name="Ruiz-Duenas F.J."/>
            <person name="Barrasa J.M."/>
            <person name="Sanchez-Garcia M."/>
            <person name="Camarero S."/>
            <person name="Miyauchi S."/>
            <person name="Serrano A."/>
            <person name="Linde D."/>
            <person name="Babiker R."/>
            <person name="Drula E."/>
            <person name="Ayuso-Fernandez I."/>
            <person name="Pacheco R."/>
            <person name="Padilla G."/>
            <person name="Ferreira P."/>
            <person name="Barriuso J."/>
            <person name="Kellner H."/>
            <person name="Castanera R."/>
            <person name="Alfaro M."/>
            <person name="Ramirez L."/>
            <person name="Pisabarro A.G."/>
            <person name="Kuo A."/>
            <person name="Tritt A."/>
            <person name="Lipzen A."/>
            <person name="He G."/>
            <person name="Yan M."/>
            <person name="Ng V."/>
            <person name="Cullen D."/>
            <person name="Martin F."/>
            <person name="Rosso M.-N."/>
            <person name="Henrissat B."/>
            <person name="Hibbett D."/>
            <person name="Martinez A.T."/>
            <person name="Grigoriev I.V."/>
        </authorList>
    </citation>
    <scope>NUCLEOTIDE SEQUENCE</scope>
    <source>
        <strain evidence="2">CIRM-BRFM 674</strain>
    </source>
</reference>
<evidence type="ECO:0000313" key="2">
    <source>
        <dbReference type="EMBL" id="KAF9470255.1"/>
    </source>
</evidence>
<evidence type="ECO:0000256" key="1">
    <source>
        <dbReference type="SAM" id="MobiDB-lite"/>
    </source>
</evidence>
<sequence>MDLIPAYGTPEHNNSTVISSHVIGPNTLSSTPSHTSNPPILPLHENTVLTWDGEELYGPEPAVFAQTASSSQALRSPLPPPIPTILPPRSPSPPERPPEYAEAQKPTKNVCYSFSPMANNAMVLIPPADAQDTRPQYYITVSMNCFMPLSHITTIYRGANEYGSSVAEFEMGIIAASNRFRIKDRIESITSFLTKDGSRTQAIWRWTIPGPANQVRKRLVWDYARRPCVVSSYPMLEIERLLVHGFISAHYFQDLASWLNLHLSLESMFKSFFPNSK</sequence>
<feature type="compositionally biased region" description="Polar residues" evidence="1">
    <location>
        <begin position="26"/>
        <end position="38"/>
    </location>
</feature>
<comment type="caution">
    <text evidence="2">The sequence shown here is derived from an EMBL/GenBank/DDBJ whole genome shotgun (WGS) entry which is preliminary data.</text>
</comment>
<proteinExistence type="predicted"/>
<evidence type="ECO:0000313" key="3">
    <source>
        <dbReference type="Proteomes" id="UP000807469"/>
    </source>
</evidence>
<protein>
    <submittedName>
        <fullName evidence="2">Uncharacterized protein</fullName>
    </submittedName>
</protein>
<feature type="region of interest" description="Disordered" evidence="1">
    <location>
        <begin position="68"/>
        <end position="105"/>
    </location>
</feature>
<feature type="region of interest" description="Disordered" evidence="1">
    <location>
        <begin position="1"/>
        <end position="39"/>
    </location>
</feature>
<name>A0A9P5YME8_9AGAR</name>
<dbReference type="Proteomes" id="UP000807469">
    <property type="component" value="Unassembled WGS sequence"/>
</dbReference>
<dbReference type="OrthoDB" id="3174721at2759"/>